<comment type="function">
    <text evidence="5">Part of a binding-protein-dependent transport system for aliphatic sulfonates. Putative binding protein.</text>
</comment>
<proteinExistence type="inferred from homology"/>
<name>A0AAU7X9W1_9HYPH</name>
<dbReference type="EMBL" id="CP158568">
    <property type="protein sequence ID" value="XBY43771.1"/>
    <property type="molecule type" value="Genomic_DNA"/>
</dbReference>
<evidence type="ECO:0000256" key="7">
    <source>
        <dbReference type="SAM" id="SignalP"/>
    </source>
</evidence>
<evidence type="ECO:0000256" key="6">
    <source>
        <dbReference type="ARBA" id="ARBA00070228"/>
    </source>
</evidence>
<dbReference type="InterPro" id="IPR010067">
    <property type="entry name" value="ABC_SsuA_sub-bd"/>
</dbReference>
<protein>
    <recommendedName>
        <fullName evidence="6">Putative aliphatic sulfonates-binding protein</fullName>
    </recommendedName>
</protein>
<evidence type="ECO:0000256" key="5">
    <source>
        <dbReference type="ARBA" id="ARBA00055538"/>
    </source>
</evidence>
<organism evidence="9">
    <name type="scientific">Methyloraptor flagellatus</name>
    <dbReference type="NCBI Taxonomy" id="3162530"/>
    <lineage>
        <taxon>Bacteria</taxon>
        <taxon>Pseudomonadati</taxon>
        <taxon>Pseudomonadota</taxon>
        <taxon>Alphaproteobacteria</taxon>
        <taxon>Hyphomicrobiales</taxon>
        <taxon>Ancalomicrobiaceae</taxon>
        <taxon>Methyloraptor</taxon>
    </lineage>
</organism>
<evidence type="ECO:0000256" key="2">
    <source>
        <dbReference type="ARBA" id="ARBA00010742"/>
    </source>
</evidence>
<sequence>MLTRRQILTFAAAGTASALATPILAAAPEPAKEPAKTFRFGWQKNGVPALTKRRGTLETRLAARGVAVTWHEFPSGPPLLEALGAGAIDFGYTGDIPPIFAQAGKLDLVYVGAAPAPGSSSAILVKKDGPIRSLADLKGRTLAFTKGSSAHNVAVSALRKAGLTLKDVTPAYLSPADAGAAFAGGRVEAWSIWDPFYAIAEQNPDVRVLTTAEGIVDSYGYYLANGAYTKANPTLVREVLAELAVQAAWSQDHLEETAKALSEITGVPYDVTLRSVKRTNTRFAVLPVTPEIVKTQQAIADTFAAEGLIPAKLDIASIVWTAPSI</sequence>
<evidence type="ECO:0000256" key="1">
    <source>
        <dbReference type="ARBA" id="ARBA00004418"/>
    </source>
</evidence>
<dbReference type="InterPro" id="IPR006311">
    <property type="entry name" value="TAT_signal"/>
</dbReference>
<dbReference type="NCBIfam" id="TIGR01728">
    <property type="entry name" value="SsuA_fam"/>
    <property type="match status" value="1"/>
</dbReference>
<keyword evidence="3" id="KW-0813">Transport</keyword>
<dbReference type="InterPro" id="IPR015168">
    <property type="entry name" value="SsuA/THI5"/>
</dbReference>
<dbReference type="InterPro" id="IPR001638">
    <property type="entry name" value="Solute-binding_3/MltF_N"/>
</dbReference>
<evidence type="ECO:0000259" key="8">
    <source>
        <dbReference type="SMART" id="SM00062"/>
    </source>
</evidence>
<feature type="chain" id="PRO_5044009059" description="Putative aliphatic sulfonates-binding protein" evidence="7">
    <location>
        <begin position="21"/>
        <end position="325"/>
    </location>
</feature>
<dbReference type="Gene3D" id="3.40.190.10">
    <property type="entry name" value="Periplasmic binding protein-like II"/>
    <property type="match status" value="2"/>
</dbReference>
<dbReference type="Pfam" id="PF09084">
    <property type="entry name" value="NMT1"/>
    <property type="match status" value="1"/>
</dbReference>
<dbReference type="GO" id="GO:0042597">
    <property type="term" value="C:periplasmic space"/>
    <property type="evidence" value="ECO:0007669"/>
    <property type="project" value="UniProtKB-SubCell"/>
</dbReference>
<keyword evidence="4 7" id="KW-0732">Signal</keyword>
<feature type="domain" description="Solute-binding protein family 3/N-terminal" evidence="8">
    <location>
        <begin position="37"/>
        <end position="257"/>
    </location>
</feature>
<evidence type="ECO:0000256" key="4">
    <source>
        <dbReference type="ARBA" id="ARBA00022729"/>
    </source>
</evidence>
<gene>
    <name evidence="9" type="ORF">ABS361_17085</name>
</gene>
<dbReference type="SUPFAM" id="SSF53850">
    <property type="entry name" value="Periplasmic binding protein-like II"/>
    <property type="match status" value="1"/>
</dbReference>
<evidence type="ECO:0000256" key="3">
    <source>
        <dbReference type="ARBA" id="ARBA00022448"/>
    </source>
</evidence>
<feature type="signal peptide" evidence="7">
    <location>
        <begin position="1"/>
        <end position="20"/>
    </location>
</feature>
<dbReference type="AlphaFoldDB" id="A0AAU7X9W1"/>
<comment type="similarity">
    <text evidence="2">Belongs to the bacterial solute-binding protein SsuA/TauA family.</text>
</comment>
<dbReference type="KEGG" id="mflg:ABS361_17085"/>
<dbReference type="FunFam" id="3.40.190.10:FF:000050">
    <property type="entry name" value="Sulfonate ABC transporter substrate-binding protein"/>
    <property type="match status" value="1"/>
</dbReference>
<accession>A0AAU7X9W1</accession>
<reference evidence="9" key="1">
    <citation type="submission" date="2024-06" db="EMBL/GenBank/DDBJ databases">
        <title>Methylostella associata gen. nov., sp. nov., a novel Ancalomicrobiaceae-affiliated facultatively methylotrophic bacteria that feed on methanotrophs of the genus Methylococcus.</title>
        <authorList>
            <person name="Saltykova V."/>
            <person name="Danilova O.V."/>
            <person name="Oshkin I.Y."/>
            <person name="Belova S.E."/>
            <person name="Pimenov N.V."/>
            <person name="Dedysh S.N."/>
        </authorList>
    </citation>
    <scope>NUCLEOTIDE SEQUENCE</scope>
    <source>
        <strain evidence="9">S20</strain>
    </source>
</reference>
<dbReference type="PANTHER" id="PTHR30024:SF42">
    <property type="entry name" value="ALIPHATIC SULFONATES-BINDING PROTEIN-RELATED"/>
    <property type="match status" value="1"/>
</dbReference>
<dbReference type="PROSITE" id="PS51318">
    <property type="entry name" value="TAT"/>
    <property type="match status" value="1"/>
</dbReference>
<dbReference type="PANTHER" id="PTHR30024">
    <property type="entry name" value="ALIPHATIC SULFONATES-BINDING PROTEIN-RELATED"/>
    <property type="match status" value="1"/>
</dbReference>
<dbReference type="GO" id="GO:0016020">
    <property type="term" value="C:membrane"/>
    <property type="evidence" value="ECO:0007669"/>
    <property type="project" value="InterPro"/>
</dbReference>
<dbReference type="SMART" id="SM00062">
    <property type="entry name" value="PBPb"/>
    <property type="match status" value="1"/>
</dbReference>
<dbReference type="GO" id="GO:0042626">
    <property type="term" value="F:ATPase-coupled transmembrane transporter activity"/>
    <property type="evidence" value="ECO:0007669"/>
    <property type="project" value="InterPro"/>
</dbReference>
<evidence type="ECO:0000313" key="9">
    <source>
        <dbReference type="EMBL" id="XBY43771.1"/>
    </source>
</evidence>
<comment type="subcellular location">
    <subcellularLocation>
        <location evidence="1">Periplasm</location>
    </subcellularLocation>
</comment>
<dbReference type="RefSeq" id="WP_407048873.1">
    <property type="nucleotide sequence ID" value="NZ_CP158568.1"/>
</dbReference>